<dbReference type="GO" id="GO:0004843">
    <property type="term" value="F:cysteine-type deubiquitinase activity"/>
    <property type="evidence" value="ECO:0007669"/>
    <property type="project" value="UniProtKB-EC"/>
</dbReference>
<organism evidence="8 9">
    <name type="scientific">Nosema bombycis (strain CQ1 / CVCC 102059)</name>
    <name type="common">Microsporidian parasite</name>
    <name type="synonym">Pebrine of silkworm</name>
    <dbReference type="NCBI Taxonomy" id="578461"/>
    <lineage>
        <taxon>Eukaryota</taxon>
        <taxon>Fungi</taxon>
        <taxon>Fungi incertae sedis</taxon>
        <taxon>Microsporidia</taxon>
        <taxon>Nosematidae</taxon>
        <taxon>Nosema</taxon>
    </lineage>
</organism>
<dbReference type="GO" id="GO:0005634">
    <property type="term" value="C:nucleus"/>
    <property type="evidence" value="ECO:0007669"/>
    <property type="project" value="TreeGrafter"/>
</dbReference>
<dbReference type="InterPro" id="IPR050164">
    <property type="entry name" value="Peptidase_C19"/>
</dbReference>
<protein>
    <recommendedName>
        <fullName evidence="2">ubiquitinyl hydrolase 1</fullName>
        <ecNumber evidence="2">3.4.19.12</ecNumber>
    </recommendedName>
</protein>
<dbReference type="Gene3D" id="3.90.70.10">
    <property type="entry name" value="Cysteine proteinases"/>
    <property type="match status" value="1"/>
</dbReference>
<keyword evidence="5 8" id="KW-0378">Hydrolase</keyword>
<dbReference type="GO" id="GO:0006508">
    <property type="term" value="P:proteolysis"/>
    <property type="evidence" value="ECO:0007669"/>
    <property type="project" value="UniProtKB-KW"/>
</dbReference>
<dbReference type="Pfam" id="PF00443">
    <property type="entry name" value="UCH"/>
    <property type="match status" value="1"/>
</dbReference>
<dbReference type="InterPro" id="IPR038765">
    <property type="entry name" value="Papain-like_cys_pep_sf"/>
</dbReference>
<dbReference type="GO" id="GO:0016579">
    <property type="term" value="P:protein deubiquitination"/>
    <property type="evidence" value="ECO:0007669"/>
    <property type="project" value="InterPro"/>
</dbReference>
<dbReference type="OrthoDB" id="420187at2759"/>
<evidence type="ECO:0000256" key="1">
    <source>
        <dbReference type="ARBA" id="ARBA00000707"/>
    </source>
</evidence>
<evidence type="ECO:0000256" key="2">
    <source>
        <dbReference type="ARBA" id="ARBA00012759"/>
    </source>
</evidence>
<dbReference type="AlphaFoldDB" id="R0MH23"/>
<dbReference type="InterPro" id="IPR001394">
    <property type="entry name" value="Peptidase_C19_UCH"/>
</dbReference>
<comment type="catalytic activity">
    <reaction evidence="1">
        <text>Thiol-dependent hydrolysis of ester, thioester, amide, peptide and isopeptide bonds formed by the C-terminal Gly of ubiquitin (a 76-residue protein attached to proteins as an intracellular targeting signal).</text>
        <dbReference type="EC" id="3.4.19.12"/>
    </reaction>
</comment>
<dbReference type="PANTHER" id="PTHR24006">
    <property type="entry name" value="UBIQUITIN CARBOXYL-TERMINAL HYDROLASE"/>
    <property type="match status" value="1"/>
</dbReference>
<dbReference type="GO" id="GO:0005829">
    <property type="term" value="C:cytosol"/>
    <property type="evidence" value="ECO:0007669"/>
    <property type="project" value="TreeGrafter"/>
</dbReference>
<name>R0MH23_NOSB1</name>
<evidence type="ECO:0000259" key="7">
    <source>
        <dbReference type="PROSITE" id="PS50235"/>
    </source>
</evidence>
<keyword evidence="3" id="KW-0645">Protease</keyword>
<keyword evidence="4" id="KW-0833">Ubl conjugation pathway</keyword>
<dbReference type="VEuPathDB" id="MicrosporidiaDB:NBO_552g0001"/>
<evidence type="ECO:0000313" key="9">
    <source>
        <dbReference type="Proteomes" id="UP000016927"/>
    </source>
</evidence>
<evidence type="ECO:0000256" key="6">
    <source>
        <dbReference type="ARBA" id="ARBA00022807"/>
    </source>
</evidence>
<dbReference type="PROSITE" id="PS00972">
    <property type="entry name" value="USP_1"/>
    <property type="match status" value="1"/>
</dbReference>
<dbReference type="HOGENOM" id="CLU_008279_1_0_1"/>
<dbReference type="STRING" id="578461.R0MH23"/>
<evidence type="ECO:0000256" key="4">
    <source>
        <dbReference type="ARBA" id="ARBA00022786"/>
    </source>
</evidence>
<evidence type="ECO:0000256" key="5">
    <source>
        <dbReference type="ARBA" id="ARBA00022801"/>
    </source>
</evidence>
<keyword evidence="6" id="KW-0788">Thiol protease</keyword>
<evidence type="ECO:0000256" key="3">
    <source>
        <dbReference type="ARBA" id="ARBA00022670"/>
    </source>
</evidence>
<sequence>MVVREKRVALKPKGIKNVGNTCFFNSSIQCLLSVTPFITYYKEASFDNSMPISLAFQEFIQEYEKCDVLSPIKFLKSIKDKIKLFNGRQQDSHEFVIQFLEQLHEEIPSKYRNVNTKEDFVKHTSENIIADLFFSYNKQTVVCSRCGYKSETPVIMSMIPVDIENTTDLSLKRVYEEEEIAGPESWKCDSCGYDKLSKKKLEVIVTPKVLILYLKRFRSYGYKNNRNIKIEDSLKLGSSTFHNVGVVCHSGSLTEGHYYSDGKRLGTWAHFNDSQISSKVGNYDGSNPYLVFYSRTV</sequence>
<keyword evidence="9" id="KW-1185">Reference proteome</keyword>
<dbReference type="InterPro" id="IPR018200">
    <property type="entry name" value="USP_CS"/>
</dbReference>
<accession>R0MH23</accession>
<proteinExistence type="predicted"/>
<gene>
    <name evidence="8" type="primary">UBP21</name>
    <name evidence="8" type="ORF">NBO_552g0001</name>
</gene>
<dbReference type="SUPFAM" id="SSF54001">
    <property type="entry name" value="Cysteine proteinases"/>
    <property type="match status" value="1"/>
</dbReference>
<dbReference type="PROSITE" id="PS50235">
    <property type="entry name" value="USP_3"/>
    <property type="match status" value="1"/>
</dbReference>
<dbReference type="OMA" id="QQANKAW"/>
<evidence type="ECO:0000313" key="8">
    <source>
        <dbReference type="EMBL" id="EOB12093.1"/>
    </source>
</evidence>
<dbReference type="InterPro" id="IPR028889">
    <property type="entry name" value="USP"/>
</dbReference>
<dbReference type="PANTHER" id="PTHR24006:SF687">
    <property type="entry name" value="UBIQUITIN CARBOXYL-TERMINAL HYDROLASE 10"/>
    <property type="match status" value="1"/>
</dbReference>
<feature type="domain" description="USP" evidence="7">
    <location>
        <begin position="13"/>
        <end position="296"/>
    </location>
</feature>
<dbReference type="Proteomes" id="UP000016927">
    <property type="component" value="Unassembled WGS sequence"/>
</dbReference>
<dbReference type="EC" id="3.4.19.12" evidence="2"/>
<dbReference type="EMBL" id="KB909459">
    <property type="protein sequence ID" value="EOB12093.1"/>
    <property type="molecule type" value="Genomic_DNA"/>
</dbReference>
<reference evidence="8 9" key="1">
    <citation type="journal article" date="2013" name="BMC Genomics">
        <title>Comparative genomics of parasitic silkworm microsporidia reveal an association between genome expansion and host adaptation.</title>
        <authorList>
            <person name="Pan G."/>
            <person name="Xu J."/>
            <person name="Li T."/>
            <person name="Xia Q."/>
            <person name="Liu S.L."/>
            <person name="Zhang G."/>
            <person name="Li S."/>
            <person name="Li C."/>
            <person name="Liu H."/>
            <person name="Yang L."/>
            <person name="Liu T."/>
            <person name="Zhang X."/>
            <person name="Wu Z."/>
            <person name="Fan W."/>
            <person name="Dang X."/>
            <person name="Xiang H."/>
            <person name="Tao M."/>
            <person name="Li Y."/>
            <person name="Hu J."/>
            <person name="Li Z."/>
            <person name="Lin L."/>
            <person name="Luo J."/>
            <person name="Geng L."/>
            <person name="Wang L."/>
            <person name="Long M."/>
            <person name="Wan Y."/>
            <person name="He N."/>
            <person name="Zhang Z."/>
            <person name="Lu C."/>
            <person name="Keeling P.J."/>
            <person name="Wang J."/>
            <person name="Xiang Z."/>
            <person name="Zhou Z."/>
        </authorList>
    </citation>
    <scope>NUCLEOTIDE SEQUENCE [LARGE SCALE GENOMIC DNA]</scope>
    <source>
        <strain evidence="9">CQ1 / CVCC 102059</strain>
    </source>
</reference>